<sequence length="101" mass="11032">MFASSGTQLPHKPIASIFWRLHLTDPPNDISHALLLLWPFPKYEQNGYGDGSGNDNHDKSSCRLLSAALKEKRAQTHAGALSHACMPAHRFANACSPGVPR</sequence>
<comment type="caution">
    <text evidence="1">The sequence shown here is derived from an EMBL/GenBank/DDBJ whole genome shotgun (WGS) entry which is preliminary data.</text>
</comment>
<gene>
    <name evidence="1" type="ORF">PCOR1329_LOCUS59708</name>
</gene>
<protein>
    <submittedName>
        <fullName evidence="1">Uncharacterized protein</fullName>
    </submittedName>
</protein>
<organism evidence="1 2">
    <name type="scientific">Prorocentrum cordatum</name>
    <dbReference type="NCBI Taxonomy" id="2364126"/>
    <lineage>
        <taxon>Eukaryota</taxon>
        <taxon>Sar</taxon>
        <taxon>Alveolata</taxon>
        <taxon>Dinophyceae</taxon>
        <taxon>Prorocentrales</taxon>
        <taxon>Prorocentraceae</taxon>
        <taxon>Prorocentrum</taxon>
    </lineage>
</organism>
<keyword evidence="2" id="KW-1185">Reference proteome</keyword>
<accession>A0ABN9VPL9</accession>
<evidence type="ECO:0000313" key="2">
    <source>
        <dbReference type="Proteomes" id="UP001189429"/>
    </source>
</evidence>
<name>A0ABN9VPL9_9DINO</name>
<reference evidence="1" key="1">
    <citation type="submission" date="2023-10" db="EMBL/GenBank/DDBJ databases">
        <authorList>
            <person name="Chen Y."/>
            <person name="Shah S."/>
            <person name="Dougan E. K."/>
            <person name="Thang M."/>
            <person name="Chan C."/>
        </authorList>
    </citation>
    <scope>NUCLEOTIDE SEQUENCE [LARGE SCALE GENOMIC DNA]</scope>
</reference>
<evidence type="ECO:0000313" key="1">
    <source>
        <dbReference type="EMBL" id="CAK0874948.1"/>
    </source>
</evidence>
<proteinExistence type="predicted"/>
<dbReference type="EMBL" id="CAUYUJ010017453">
    <property type="protein sequence ID" value="CAK0874948.1"/>
    <property type="molecule type" value="Genomic_DNA"/>
</dbReference>
<dbReference type="Proteomes" id="UP001189429">
    <property type="component" value="Unassembled WGS sequence"/>
</dbReference>